<evidence type="ECO:0000256" key="2">
    <source>
        <dbReference type="ARBA" id="ARBA00004777"/>
    </source>
</evidence>
<comment type="similarity">
    <text evidence="3">Belongs to the methylenetetrahydrofolate reductase family.</text>
</comment>
<keyword evidence="5" id="KW-0274">FAD</keyword>
<dbReference type="InterPro" id="IPR029041">
    <property type="entry name" value="FAD-linked_oxidoreductase-like"/>
</dbReference>
<dbReference type="InterPro" id="IPR003171">
    <property type="entry name" value="Mehydrof_redctse-like"/>
</dbReference>
<evidence type="ECO:0000256" key="5">
    <source>
        <dbReference type="ARBA" id="ARBA00022827"/>
    </source>
</evidence>
<dbReference type="AlphaFoldDB" id="A0A9P0F3T2"/>
<dbReference type="SUPFAM" id="SSF51730">
    <property type="entry name" value="FAD-linked oxidoreductase"/>
    <property type="match status" value="1"/>
</dbReference>
<evidence type="ECO:0000256" key="6">
    <source>
        <dbReference type="ARBA" id="ARBA00023002"/>
    </source>
</evidence>
<evidence type="ECO:0000256" key="7">
    <source>
        <dbReference type="RuleBase" id="RU004254"/>
    </source>
</evidence>
<dbReference type="GO" id="GO:0005829">
    <property type="term" value="C:cytosol"/>
    <property type="evidence" value="ECO:0007669"/>
    <property type="project" value="TreeGrafter"/>
</dbReference>
<keyword evidence="6" id="KW-0560">Oxidoreductase</keyword>
<comment type="cofactor">
    <cofactor evidence="1">
        <name>FAD</name>
        <dbReference type="ChEBI" id="CHEBI:57692"/>
    </cofactor>
</comment>
<dbReference type="GO" id="GO:0009086">
    <property type="term" value="P:methionine biosynthetic process"/>
    <property type="evidence" value="ECO:0007669"/>
    <property type="project" value="TreeGrafter"/>
</dbReference>
<evidence type="ECO:0000256" key="1">
    <source>
        <dbReference type="ARBA" id="ARBA00001974"/>
    </source>
</evidence>
<dbReference type="Pfam" id="PF02219">
    <property type="entry name" value="MTHFR"/>
    <property type="match status" value="1"/>
</dbReference>
<dbReference type="Proteomes" id="UP001152759">
    <property type="component" value="Chromosome 5"/>
</dbReference>
<evidence type="ECO:0000256" key="4">
    <source>
        <dbReference type="ARBA" id="ARBA00022630"/>
    </source>
</evidence>
<dbReference type="CDD" id="cd00537">
    <property type="entry name" value="MTHFR"/>
    <property type="match status" value="1"/>
</dbReference>
<dbReference type="GO" id="GO:0035999">
    <property type="term" value="P:tetrahydrofolate interconversion"/>
    <property type="evidence" value="ECO:0007669"/>
    <property type="project" value="TreeGrafter"/>
</dbReference>
<accession>A0A9P0F3T2</accession>
<dbReference type="Gene3D" id="3.20.20.220">
    <property type="match status" value="1"/>
</dbReference>
<organism evidence="8 9">
    <name type="scientific">Bemisia tabaci</name>
    <name type="common">Sweetpotato whitefly</name>
    <name type="synonym">Aleurodes tabaci</name>
    <dbReference type="NCBI Taxonomy" id="7038"/>
    <lineage>
        <taxon>Eukaryota</taxon>
        <taxon>Metazoa</taxon>
        <taxon>Ecdysozoa</taxon>
        <taxon>Arthropoda</taxon>
        <taxon>Hexapoda</taxon>
        <taxon>Insecta</taxon>
        <taxon>Pterygota</taxon>
        <taxon>Neoptera</taxon>
        <taxon>Paraneoptera</taxon>
        <taxon>Hemiptera</taxon>
        <taxon>Sternorrhyncha</taxon>
        <taxon>Aleyrodoidea</taxon>
        <taxon>Aleyrodidae</taxon>
        <taxon>Aleyrodinae</taxon>
        <taxon>Bemisia</taxon>
    </lineage>
</organism>
<keyword evidence="4" id="KW-0285">Flavoprotein</keyword>
<evidence type="ECO:0008006" key="10">
    <source>
        <dbReference type="Google" id="ProtNLM"/>
    </source>
</evidence>
<protein>
    <recommendedName>
        <fullName evidence="10">Methylenetetrahydrofolate reductase (NAD(P)H)</fullName>
    </recommendedName>
</protein>
<proteinExistence type="inferred from homology"/>
<evidence type="ECO:0000256" key="3">
    <source>
        <dbReference type="ARBA" id="ARBA00006743"/>
    </source>
</evidence>
<evidence type="ECO:0000313" key="9">
    <source>
        <dbReference type="Proteomes" id="UP001152759"/>
    </source>
</evidence>
<dbReference type="EMBL" id="OU963866">
    <property type="protein sequence ID" value="CAH0390778.1"/>
    <property type="molecule type" value="Genomic_DNA"/>
</dbReference>
<dbReference type="PANTHER" id="PTHR45754:SF3">
    <property type="entry name" value="METHYLENETETRAHYDROFOLATE REDUCTASE (NADPH)"/>
    <property type="match status" value="1"/>
</dbReference>
<keyword evidence="9" id="KW-1185">Reference proteome</keyword>
<dbReference type="KEGG" id="btab:109032747"/>
<dbReference type="GO" id="GO:0004489">
    <property type="term" value="F:methylenetetrahydrofolate reductase [NAD(P)H] activity"/>
    <property type="evidence" value="ECO:0007669"/>
    <property type="project" value="InterPro"/>
</dbReference>
<sequence>MTHILPQRNADSSSSLVSFEISPCQTNEETSDLIKRLKCLQFKPPLVAIACHQLDATLSLAKEVQANGFDAMIHVAGGTMTEAEVADVLDTAQMIGLRHILALRGDCVSESTDFPHTADLVRFIRKRTGKYFTIAVGGYPDTHPEAISPEMDIIYLKQKVECGADFILTQVVFTSERFNDFVRRCREIGITVPIVPGILLIENSQSLRKFANICQVEVPEMLLKELEGVENSSRDLQQWTHNVAAQIARDILEAGTSDRAHFFTMNRVQEVQEMHSRLTS</sequence>
<reference evidence="8" key="1">
    <citation type="submission" date="2021-12" db="EMBL/GenBank/DDBJ databases">
        <authorList>
            <person name="King R."/>
        </authorList>
    </citation>
    <scope>NUCLEOTIDE SEQUENCE</scope>
</reference>
<dbReference type="GO" id="GO:0071949">
    <property type="term" value="F:FAD binding"/>
    <property type="evidence" value="ECO:0007669"/>
    <property type="project" value="TreeGrafter"/>
</dbReference>
<comment type="pathway">
    <text evidence="2 7">One-carbon metabolism; tetrahydrofolate interconversion.</text>
</comment>
<gene>
    <name evidence="8" type="ORF">BEMITA_LOCUS9473</name>
</gene>
<name>A0A9P0F3T2_BEMTA</name>
<evidence type="ECO:0000313" key="8">
    <source>
        <dbReference type="EMBL" id="CAH0390778.1"/>
    </source>
</evidence>
<dbReference type="PANTHER" id="PTHR45754">
    <property type="entry name" value="METHYLENETETRAHYDROFOLATE REDUCTASE"/>
    <property type="match status" value="1"/>
</dbReference>